<gene>
    <name evidence="3" type="ORF">V5N11_031957</name>
</gene>
<evidence type="ECO:0000313" key="3">
    <source>
        <dbReference type="EMBL" id="KAL1193829.1"/>
    </source>
</evidence>
<keyword evidence="1" id="KW-1133">Transmembrane helix</keyword>
<keyword evidence="4" id="KW-1185">Reference proteome</keyword>
<dbReference type="InterPro" id="IPR007652">
    <property type="entry name" value="A1-4-GlycosylTfrase_dom"/>
</dbReference>
<comment type="caution">
    <text evidence="3">The sequence shown here is derived from an EMBL/GenBank/DDBJ whole genome shotgun (WGS) entry which is preliminary data.</text>
</comment>
<name>A0ABD0ZRA3_CARAN</name>
<evidence type="ECO:0000313" key="4">
    <source>
        <dbReference type="Proteomes" id="UP001558713"/>
    </source>
</evidence>
<reference evidence="3 4" key="1">
    <citation type="submission" date="2024-04" db="EMBL/GenBank/DDBJ databases">
        <title>Genome assembly C_amara_ONT_v2.</title>
        <authorList>
            <person name="Yant L."/>
            <person name="Moore C."/>
            <person name="Slenker M."/>
        </authorList>
    </citation>
    <scope>NUCLEOTIDE SEQUENCE [LARGE SCALE GENOMIC DNA]</scope>
    <source>
        <tissue evidence="3">Leaf</tissue>
    </source>
</reference>
<keyword evidence="1" id="KW-0812">Transmembrane</keyword>
<dbReference type="SUPFAM" id="SSF53448">
    <property type="entry name" value="Nucleotide-diphospho-sugar transferases"/>
    <property type="match status" value="1"/>
</dbReference>
<proteinExistence type="predicted"/>
<feature type="domain" description="Alpha 1,4-glycosyltransferase" evidence="2">
    <location>
        <begin position="256"/>
        <end position="378"/>
    </location>
</feature>
<dbReference type="PANTHER" id="PTHR46781:SF6">
    <property type="entry name" value="ALPHA 1,4-GLYCOSYLTRANSFERASE FAMILY PROTEIN"/>
    <property type="match status" value="1"/>
</dbReference>
<dbReference type="AlphaFoldDB" id="A0ABD0ZRA3"/>
<dbReference type="Pfam" id="PF04488">
    <property type="entry name" value="Gly_transf_sug"/>
    <property type="match status" value="1"/>
</dbReference>
<keyword evidence="1" id="KW-0472">Membrane</keyword>
<dbReference type="Gene3D" id="3.90.550.20">
    <property type="match status" value="1"/>
</dbReference>
<dbReference type="PANTHER" id="PTHR46781">
    <property type="entry name" value="ALPHA 1,4-GLYCOSYLTRANSFERASE FAMILY PROTEIN"/>
    <property type="match status" value="1"/>
</dbReference>
<evidence type="ECO:0000259" key="2">
    <source>
        <dbReference type="Pfam" id="PF04572"/>
    </source>
</evidence>
<dbReference type="InterPro" id="IPR007577">
    <property type="entry name" value="GlycoTrfase_DXD_sugar-bd_CS"/>
</dbReference>
<protein>
    <recommendedName>
        <fullName evidence="2">Alpha 1,4-glycosyltransferase domain-containing protein</fullName>
    </recommendedName>
</protein>
<accession>A0ABD0ZRA3</accession>
<dbReference type="InterPro" id="IPR044789">
    <property type="entry name" value="Put_A1-4-GlycosylTfrase_plant"/>
</dbReference>
<evidence type="ECO:0000256" key="1">
    <source>
        <dbReference type="SAM" id="Phobius"/>
    </source>
</evidence>
<sequence>MDNEIAKKVTDMFHHRRLNHSGSSLFTAFAATVISLIVFTTILVSNLSVRDFSAKVVTIEIKTVVPYLPLSSEKELSEGKNYSMKQHHNITIKEDNNDNLQVIELFGGKDVSDKFQQRATEFLRDDCEVNFMMTWISPAELFDSPQGFRILKPFLDRGYRVMAVTPDLPFLLKDTAGESWLEEIQTGKRDPGKIPLAQNLSNLMRLAYLFKFGGVYLDTDMIVLKSFKTLRNVIGAQTLEPVSRKWTRLNNAVLIFDKNHPLLLKCIEEFALTFNGNVWGHNGPYLVSRVARAVEGTDGYNFTIMTPPAFYPVNWVEIEKLFKVPRTEKDSKRVQVKVLEMQKRSYGLHLWNKFSSKFEIEQGSAMDKLVSDQCIICGSVSLS</sequence>
<dbReference type="InterPro" id="IPR029044">
    <property type="entry name" value="Nucleotide-diphossugar_trans"/>
</dbReference>
<dbReference type="Proteomes" id="UP001558713">
    <property type="component" value="Unassembled WGS sequence"/>
</dbReference>
<organism evidence="3 4">
    <name type="scientific">Cardamine amara subsp. amara</name>
    <dbReference type="NCBI Taxonomy" id="228776"/>
    <lineage>
        <taxon>Eukaryota</taxon>
        <taxon>Viridiplantae</taxon>
        <taxon>Streptophyta</taxon>
        <taxon>Embryophyta</taxon>
        <taxon>Tracheophyta</taxon>
        <taxon>Spermatophyta</taxon>
        <taxon>Magnoliopsida</taxon>
        <taxon>eudicotyledons</taxon>
        <taxon>Gunneridae</taxon>
        <taxon>Pentapetalae</taxon>
        <taxon>rosids</taxon>
        <taxon>malvids</taxon>
        <taxon>Brassicales</taxon>
        <taxon>Brassicaceae</taxon>
        <taxon>Cardamineae</taxon>
        <taxon>Cardamine</taxon>
    </lineage>
</organism>
<dbReference type="Pfam" id="PF04572">
    <property type="entry name" value="Gb3_synth"/>
    <property type="match status" value="1"/>
</dbReference>
<feature type="transmembrane region" description="Helical" evidence="1">
    <location>
        <begin position="21"/>
        <end position="44"/>
    </location>
</feature>
<dbReference type="EMBL" id="JBANAX010000773">
    <property type="protein sequence ID" value="KAL1193829.1"/>
    <property type="molecule type" value="Genomic_DNA"/>
</dbReference>